<dbReference type="EMBL" id="JAWPEI010000001">
    <property type="protein sequence ID" value="KAK4740266.1"/>
    <property type="molecule type" value="Genomic_DNA"/>
</dbReference>
<proteinExistence type="predicted"/>
<evidence type="ECO:0000256" key="1">
    <source>
        <dbReference type="SAM" id="MobiDB-lite"/>
    </source>
</evidence>
<comment type="caution">
    <text evidence="2">The sequence shown here is derived from an EMBL/GenBank/DDBJ whole genome shotgun (WGS) entry which is preliminary data.</text>
</comment>
<gene>
    <name evidence="2" type="ORF">R3W88_003963</name>
</gene>
<dbReference type="AlphaFoldDB" id="A0AAV9MR69"/>
<protein>
    <submittedName>
        <fullName evidence="2">Uncharacterized protein</fullName>
    </submittedName>
</protein>
<evidence type="ECO:0000313" key="3">
    <source>
        <dbReference type="Proteomes" id="UP001311915"/>
    </source>
</evidence>
<dbReference type="Proteomes" id="UP001311915">
    <property type="component" value="Unassembled WGS sequence"/>
</dbReference>
<sequence>MLFSRVDRGSHKWIDAGNQGKRDELIRKKKRRRNHSAPPFYQGKNKFFSMSESTRKAAGNHSIKTVHDVPLILGNLFLKTIAVSRLHHSAEAICWELPQQSSHQCDQSSTSSCSDSFFCDERELVNIWNSKLQAQGECTCTGDGEICTNKNLKFLRFWDKMEGLSEIIVEYLSYILDNLNNQYTILSVTSGVLHFVGDSLVPDTIDKTARRVPKFSNRLTRSLFFPLHYRPFLVSHEFPYNSFTLNDCFSLGSFGWTLANINLSIPKFEYLYIIYFKTAACDNLFDFLMAIFVCFLEEI</sequence>
<feature type="region of interest" description="Disordered" evidence="1">
    <location>
        <begin position="18"/>
        <end position="45"/>
    </location>
</feature>
<reference evidence="2 3" key="1">
    <citation type="submission" date="2023-10" db="EMBL/GenBank/DDBJ databases">
        <title>Genome-Wide Identification Analysis in wild type Solanum Pinnatisectum Reveals Some Genes Defensing Phytophthora Infestans.</title>
        <authorList>
            <person name="Sun C."/>
        </authorList>
    </citation>
    <scope>NUCLEOTIDE SEQUENCE [LARGE SCALE GENOMIC DNA]</scope>
    <source>
        <strain evidence="2">LQN</strain>
        <tissue evidence="2">Leaf</tissue>
    </source>
</reference>
<organism evidence="2 3">
    <name type="scientific">Solanum pinnatisectum</name>
    <name type="common">tansyleaf nightshade</name>
    <dbReference type="NCBI Taxonomy" id="50273"/>
    <lineage>
        <taxon>Eukaryota</taxon>
        <taxon>Viridiplantae</taxon>
        <taxon>Streptophyta</taxon>
        <taxon>Embryophyta</taxon>
        <taxon>Tracheophyta</taxon>
        <taxon>Spermatophyta</taxon>
        <taxon>Magnoliopsida</taxon>
        <taxon>eudicotyledons</taxon>
        <taxon>Gunneridae</taxon>
        <taxon>Pentapetalae</taxon>
        <taxon>asterids</taxon>
        <taxon>lamiids</taxon>
        <taxon>Solanales</taxon>
        <taxon>Solanaceae</taxon>
        <taxon>Solanoideae</taxon>
        <taxon>Solaneae</taxon>
        <taxon>Solanum</taxon>
    </lineage>
</organism>
<accession>A0AAV9MR69</accession>
<name>A0AAV9MR69_9SOLN</name>
<keyword evidence="3" id="KW-1185">Reference proteome</keyword>
<evidence type="ECO:0000313" key="2">
    <source>
        <dbReference type="EMBL" id="KAK4740266.1"/>
    </source>
</evidence>